<evidence type="ECO:0000256" key="2">
    <source>
        <dbReference type="ARBA" id="ARBA00022528"/>
    </source>
</evidence>
<keyword evidence="4" id="KW-0507">mRNA processing</keyword>
<keyword evidence="9" id="KW-0687">Ribonucleoprotein</keyword>
<evidence type="ECO:0000256" key="9">
    <source>
        <dbReference type="ARBA" id="ARBA00023274"/>
    </source>
</evidence>
<dbReference type="InterPro" id="IPR035920">
    <property type="entry name" value="YhbY-like_sf"/>
</dbReference>
<evidence type="ECO:0000256" key="10">
    <source>
        <dbReference type="PROSITE-ProRule" id="PRU00626"/>
    </source>
</evidence>
<reference evidence="13 14" key="1">
    <citation type="journal article" date="2021" name="Nat. Plants">
        <title>The Taxus genome provides insights into paclitaxel biosynthesis.</title>
        <authorList>
            <person name="Xiong X."/>
            <person name="Gou J."/>
            <person name="Liao Q."/>
            <person name="Li Y."/>
            <person name="Zhou Q."/>
            <person name="Bi G."/>
            <person name="Li C."/>
            <person name="Du R."/>
            <person name="Wang X."/>
            <person name="Sun T."/>
            <person name="Guo L."/>
            <person name="Liang H."/>
            <person name="Lu P."/>
            <person name="Wu Y."/>
            <person name="Zhang Z."/>
            <person name="Ro D.K."/>
            <person name="Shang Y."/>
            <person name="Huang S."/>
            <person name="Yan J."/>
        </authorList>
    </citation>
    <scope>NUCLEOTIDE SEQUENCE [LARGE SCALE GENOMIC DNA]</scope>
    <source>
        <strain evidence="13">Ta-2019</strain>
    </source>
</reference>
<feature type="compositionally biased region" description="Basic and acidic residues" evidence="11">
    <location>
        <begin position="144"/>
        <end position="159"/>
    </location>
</feature>
<evidence type="ECO:0000259" key="12">
    <source>
        <dbReference type="PROSITE" id="PS51295"/>
    </source>
</evidence>
<dbReference type="GO" id="GO:0009507">
    <property type="term" value="C:chloroplast"/>
    <property type="evidence" value="ECO:0007669"/>
    <property type="project" value="UniProtKB-SubCell"/>
</dbReference>
<dbReference type="PANTHER" id="PTHR31846:SF10">
    <property type="entry name" value="CHLOROPLASTIC GROUP IIA INTRON SPLICING FACILITATOR CRS1, CHLOROPLASTIC"/>
    <property type="match status" value="1"/>
</dbReference>
<dbReference type="GO" id="GO:1990904">
    <property type="term" value="C:ribonucleoprotein complex"/>
    <property type="evidence" value="ECO:0007669"/>
    <property type="project" value="UniProtKB-KW"/>
</dbReference>
<dbReference type="Proteomes" id="UP000824469">
    <property type="component" value="Unassembled WGS sequence"/>
</dbReference>
<name>A0AA38KJW6_TAXCH</name>
<proteinExistence type="predicted"/>
<feature type="compositionally biased region" description="Basic and acidic residues" evidence="11">
    <location>
        <begin position="90"/>
        <end position="102"/>
    </location>
</feature>
<evidence type="ECO:0000256" key="6">
    <source>
        <dbReference type="ARBA" id="ARBA00022884"/>
    </source>
</evidence>
<feature type="domain" description="CRM" evidence="12">
    <location>
        <begin position="559"/>
        <end position="656"/>
    </location>
</feature>
<feature type="domain" description="CRM" evidence="12">
    <location>
        <begin position="768"/>
        <end position="868"/>
    </location>
</feature>
<keyword evidence="2" id="KW-0150">Chloroplast</keyword>
<evidence type="ECO:0000256" key="1">
    <source>
        <dbReference type="ARBA" id="ARBA00004229"/>
    </source>
</evidence>
<dbReference type="FunFam" id="3.30.110.60:FF:000003">
    <property type="entry name" value="CRM-domain containing factor CFM3B, chloroplastic"/>
    <property type="match status" value="1"/>
</dbReference>
<dbReference type="SUPFAM" id="SSF75471">
    <property type="entry name" value="YhbY-like"/>
    <property type="match status" value="3"/>
</dbReference>
<dbReference type="GO" id="GO:0006397">
    <property type="term" value="P:mRNA processing"/>
    <property type="evidence" value="ECO:0007669"/>
    <property type="project" value="UniProtKB-KW"/>
</dbReference>
<dbReference type="GO" id="GO:0000373">
    <property type="term" value="P:Group II intron splicing"/>
    <property type="evidence" value="ECO:0007669"/>
    <property type="project" value="UniProtKB-ARBA"/>
</dbReference>
<comment type="subcellular location">
    <subcellularLocation>
        <location evidence="1">Plastid</location>
        <location evidence="1">Chloroplast</location>
    </subcellularLocation>
</comment>
<keyword evidence="5" id="KW-0677">Repeat</keyword>
<evidence type="ECO:0000256" key="5">
    <source>
        <dbReference type="ARBA" id="ARBA00022737"/>
    </source>
</evidence>
<dbReference type="Gene3D" id="3.30.110.60">
    <property type="entry name" value="YhbY-like"/>
    <property type="match status" value="3"/>
</dbReference>
<dbReference type="SMART" id="SM01103">
    <property type="entry name" value="CRS1_YhbY"/>
    <property type="match status" value="3"/>
</dbReference>
<sequence>MNSISKTNLMIFNFQDIIHSTSAMALAPARPLWPVNALHSLASSTHCNGACLQTSISPSLLSSKHRFYKQLCTYSSYKTNSNSARIPSGKTDRFRPDRDGRQNQRYPWRGGEEEEEEVESGKVPWHKESSTPKRRNGPYSLKNPSRDTMKANPRRDKQDMQFNPLRGGPPFGSVPTMLTAPWVQGWSNVPTKDIEKNVRKDKEDSDTDDDALVQIRHFDGAKRKTAMHRIVDKLRNLSKIEQAQKRHRYNGNPSSPEEVDFVEQKIMPSDSIGFLLEKSRGNIDQGSREDGIDSVKIPLPWERDSGDTELVKPKREKRVKAPTLAELTIPDVELKRLRTLGIRLKERINVPKAGLTQNVIDKIHGQWKTSELVRLKFDEPLSENMKRAHQLSENKTGGFVIWRAGSALVLYRGSNYEPPSVRAAKAQAKISSGVGLLVEDNRPFVPDTVPAKKPTYQMRRKTTDVLVGVGDGSISSFDANNTASAQLGPEIVPNEAQLVPLTGKENPEKEMNTILDGLGPRFIDWWGNDPLPVDADLLPEVVPNYKTPFRLLPFGTKRSKLSNSELTNLRKLSRPLPIHFALGRNRHLQGLATAILKLWERSEIAKIAVKRGFQNTNDKLMSEELKELTGGVLLLRNKYFIIIYRGKDFLPPLVANVLAEKAAEAKVFQDEEEVARLKAATAVQARADVGTSVAGTLAETLEAQARWGINGEDPRKTRAAVAEAKKAEEEKKLQRKIAITQLKKQKAEKELAKLDAFLSPAEPPEDRETITNEERFMFRRLGLRMNAFLMMGRRGVFDGVVENMHLHWKHRELVKIISKGNSFACVEDIARTLEAESGGILVTVEKVSKGYALIFYRGKNYQRPSQLRPQNLLSKRKALKRSLEIQRKESLSFHIYQLEQNIKQLRLDLNKADDMDEDTRAFDSNAELETAYAYTLSGTEDEESDSEHFNSCSENEDISSIYDSEMDTVDLVQKSESGSQENMNKELDPIFS</sequence>
<keyword evidence="14" id="KW-1185">Reference proteome</keyword>
<evidence type="ECO:0000256" key="4">
    <source>
        <dbReference type="ARBA" id="ARBA00022664"/>
    </source>
</evidence>
<dbReference type="EMBL" id="JAHRHJ020000008">
    <property type="protein sequence ID" value="KAH9306351.1"/>
    <property type="molecule type" value="Genomic_DNA"/>
</dbReference>
<evidence type="ECO:0000256" key="7">
    <source>
        <dbReference type="ARBA" id="ARBA00022946"/>
    </source>
</evidence>
<keyword evidence="6 10" id="KW-0694">RNA-binding</keyword>
<keyword evidence="8" id="KW-0508">mRNA splicing</keyword>
<gene>
    <name evidence="13" type="ORF">KI387_010755</name>
</gene>
<evidence type="ECO:0000256" key="8">
    <source>
        <dbReference type="ARBA" id="ARBA00023187"/>
    </source>
</evidence>
<evidence type="ECO:0000256" key="3">
    <source>
        <dbReference type="ARBA" id="ARBA00022640"/>
    </source>
</evidence>
<organism evidence="13 14">
    <name type="scientific">Taxus chinensis</name>
    <name type="common">Chinese yew</name>
    <name type="synonym">Taxus wallichiana var. chinensis</name>
    <dbReference type="NCBI Taxonomy" id="29808"/>
    <lineage>
        <taxon>Eukaryota</taxon>
        <taxon>Viridiplantae</taxon>
        <taxon>Streptophyta</taxon>
        <taxon>Embryophyta</taxon>
        <taxon>Tracheophyta</taxon>
        <taxon>Spermatophyta</taxon>
        <taxon>Pinopsida</taxon>
        <taxon>Pinidae</taxon>
        <taxon>Conifers II</taxon>
        <taxon>Cupressales</taxon>
        <taxon>Taxaceae</taxon>
        <taxon>Taxus</taxon>
    </lineage>
</organism>
<dbReference type="AlphaFoldDB" id="A0AA38KJW6"/>
<accession>A0AA38KJW6</accession>
<evidence type="ECO:0000313" key="13">
    <source>
        <dbReference type="EMBL" id="KAH9306351.1"/>
    </source>
</evidence>
<evidence type="ECO:0000313" key="14">
    <source>
        <dbReference type="Proteomes" id="UP000824469"/>
    </source>
</evidence>
<dbReference type="PROSITE" id="PS51295">
    <property type="entry name" value="CRM"/>
    <property type="match status" value="3"/>
</dbReference>
<dbReference type="PANTHER" id="PTHR31846">
    <property type="entry name" value="CRS1 / YHBY (CRM) DOMAIN-CONTAINING PROTEIN"/>
    <property type="match status" value="1"/>
</dbReference>
<dbReference type="OMA" id="DKEMITD"/>
<feature type="region of interest" description="Disordered" evidence="11">
    <location>
        <begin position="79"/>
        <end position="162"/>
    </location>
</feature>
<dbReference type="GO" id="GO:0003729">
    <property type="term" value="F:mRNA binding"/>
    <property type="evidence" value="ECO:0007669"/>
    <property type="project" value="InterPro"/>
</dbReference>
<feature type="non-terminal residue" evidence="13">
    <location>
        <position position="992"/>
    </location>
</feature>
<keyword evidence="3" id="KW-0934">Plastid</keyword>
<feature type="domain" description="CRM" evidence="12">
    <location>
        <begin position="327"/>
        <end position="423"/>
    </location>
</feature>
<dbReference type="InterPro" id="IPR045278">
    <property type="entry name" value="CRS1/CFM2/CFM3"/>
</dbReference>
<dbReference type="InterPro" id="IPR001890">
    <property type="entry name" value="RNA-binding_CRM"/>
</dbReference>
<comment type="caution">
    <text evidence="13">The sequence shown here is derived from an EMBL/GenBank/DDBJ whole genome shotgun (WGS) entry which is preliminary data.</text>
</comment>
<dbReference type="FunFam" id="3.30.110.60:FF:000002">
    <property type="entry name" value="CRS2-associated factor 1, chloroplastic"/>
    <property type="match status" value="2"/>
</dbReference>
<evidence type="ECO:0000256" key="11">
    <source>
        <dbReference type="SAM" id="MobiDB-lite"/>
    </source>
</evidence>
<protein>
    <recommendedName>
        <fullName evidence="12">CRM domain-containing protein</fullName>
    </recommendedName>
</protein>
<dbReference type="Pfam" id="PF01985">
    <property type="entry name" value="CRS1_YhbY"/>
    <property type="match status" value="3"/>
</dbReference>
<keyword evidence="7" id="KW-0809">Transit peptide</keyword>